<evidence type="ECO:0000256" key="2">
    <source>
        <dbReference type="ARBA" id="ARBA00022840"/>
    </source>
</evidence>
<accession>A0A286TW16</accession>
<dbReference type="Proteomes" id="UP000218542">
    <property type="component" value="Unassembled WGS sequence"/>
</dbReference>
<dbReference type="SMART" id="SM00382">
    <property type="entry name" value="AAA"/>
    <property type="match status" value="1"/>
</dbReference>
<dbReference type="PROSITE" id="PS00676">
    <property type="entry name" value="SIGMA54_INTERACT_2"/>
    <property type="match status" value="1"/>
</dbReference>
<keyword evidence="3" id="KW-0805">Transcription regulation</keyword>
<dbReference type="GO" id="GO:0043565">
    <property type="term" value="F:sequence-specific DNA binding"/>
    <property type="evidence" value="ECO:0007669"/>
    <property type="project" value="InterPro"/>
</dbReference>
<dbReference type="Gene3D" id="1.10.10.60">
    <property type="entry name" value="Homeodomain-like"/>
    <property type="match status" value="1"/>
</dbReference>
<dbReference type="Gene3D" id="1.10.8.60">
    <property type="match status" value="1"/>
</dbReference>
<dbReference type="PROSITE" id="PS50113">
    <property type="entry name" value="PAC"/>
    <property type="match status" value="1"/>
</dbReference>
<keyword evidence="1" id="KW-0547">Nucleotide-binding</keyword>
<dbReference type="InterPro" id="IPR027417">
    <property type="entry name" value="P-loop_NTPase"/>
</dbReference>
<keyword evidence="11" id="KW-1185">Reference proteome</keyword>
<dbReference type="FunFam" id="3.40.50.300:FF:000006">
    <property type="entry name" value="DNA-binding transcriptional regulator NtrC"/>
    <property type="match status" value="1"/>
</dbReference>
<feature type="domain" description="Sigma-54 factor interaction" evidence="7">
    <location>
        <begin position="491"/>
        <end position="721"/>
    </location>
</feature>
<dbReference type="InterPro" id="IPR003018">
    <property type="entry name" value="GAF"/>
</dbReference>
<dbReference type="SMART" id="SM00065">
    <property type="entry name" value="GAF"/>
    <property type="match status" value="1"/>
</dbReference>
<sequence>MQKQKKVSGLRKEAEKRLKPDIIPIAKLSEAEVRKLAHELQVHQIELEMQNEELRKAQLLIEESRRKYLDLFDFAPLGYFTIDETGLILESNLTGAAMLGIERSLLINKPIAKFIYSEDQDKYYLYIRTVYDGEKANACELKMVKKDGTVFHVQLECSVVHDAGDNVRQCRTLLTDISKRKQSEIRLSAQHAITRILAESITLEEASSKILQPICEALEWDYGEIWTYDQQQRILRNTETWHIPSSKFSEFKDVTKQITFPPKIGLPGRVRESAEPLWIADVVHDSDFLRASVADKVGLHGAFGFPIIIGSEVLGTICFFNREIRKPNKGLLNMMAAIGRQVGLFIKHKLADNDIQRFKENLEAIFKTIRDGIILLDRELKIVEFNQSARRICGLPDINKARGEKFELLHKSCKGECVATLKETTETKLPAEKIRFECFNAMMSRVLVSVTTYPLLDSNKQFNGCVIVVRDETQLAVLESSLQDRRQFHNIIGKSADIQKVFSLIETLADIPTTVLITGESGTGKRLVAEALHYHGKDSGEKPFVVVSCSSLSDNLLESELFGHVKGSFTGAISDRVGRFEKAEGGTIFLDEIGDISSTMQLRLLRVLEERVFERVGDSKTIKSNVRIIAATNRDLRINVSKGKFREDLYHRLKIVELALPPLRDRREDIPLLVEHFIEKLNLRLNKHVESLSAEVQKIFMNYTWKGNIRELNNTMEYAFITCGNTVITLDNLPSEFNSLRGRDKRRIETGKINDRQQVVQALEKAGWNKSKAARLLGMHRVTLYKVMKKFGIKE</sequence>
<evidence type="ECO:0000256" key="4">
    <source>
        <dbReference type="ARBA" id="ARBA00023125"/>
    </source>
</evidence>
<keyword evidence="4" id="KW-0238">DNA-binding</keyword>
<dbReference type="InterPro" id="IPR003593">
    <property type="entry name" value="AAA+_ATPase"/>
</dbReference>
<dbReference type="EMBL" id="BAOS01000005">
    <property type="protein sequence ID" value="GAX60096.1"/>
    <property type="molecule type" value="Genomic_DNA"/>
</dbReference>
<dbReference type="Pfam" id="PF02954">
    <property type="entry name" value="HTH_8"/>
    <property type="match status" value="1"/>
</dbReference>
<dbReference type="PROSITE" id="PS00675">
    <property type="entry name" value="SIGMA54_INTERACT_1"/>
    <property type="match status" value="1"/>
</dbReference>
<dbReference type="Pfam" id="PF25601">
    <property type="entry name" value="AAA_lid_14"/>
    <property type="match status" value="1"/>
</dbReference>
<name>A0A286TW16_9BACT</name>
<feature type="domain" description="PAC" evidence="9">
    <location>
        <begin position="137"/>
        <end position="189"/>
    </location>
</feature>
<dbReference type="InterPro" id="IPR009057">
    <property type="entry name" value="Homeodomain-like_sf"/>
</dbReference>
<protein>
    <submittedName>
        <fullName evidence="10">Transcriptional regulator</fullName>
    </submittedName>
</protein>
<reference evidence="11" key="1">
    <citation type="journal article" date="2017" name="Environ. Microbiol. Rep.">
        <title>Genetic Diversity of Marine Anaerobic Ammonium-Oxidizing Bacteria as Revealed by Genomic and Proteomic Analyses of 'Candidatus Scalindua japonica'.</title>
        <authorList>
            <person name="Oshiki M."/>
            <person name="Mizuto K."/>
            <person name="Kimura Z."/>
            <person name="Kindaichi T."/>
            <person name="Satoh H."/>
            <person name="Okabe S."/>
        </authorList>
    </citation>
    <scope>NUCLEOTIDE SEQUENCE [LARGE SCALE GENOMIC DNA]</scope>
    <source>
        <strain evidence="11">husup-a2</strain>
    </source>
</reference>
<dbReference type="PANTHER" id="PTHR32071">
    <property type="entry name" value="TRANSCRIPTIONAL REGULATORY PROTEIN"/>
    <property type="match status" value="1"/>
</dbReference>
<dbReference type="GO" id="GO:0005524">
    <property type="term" value="F:ATP binding"/>
    <property type="evidence" value="ECO:0007669"/>
    <property type="project" value="UniProtKB-KW"/>
</dbReference>
<evidence type="ECO:0000256" key="6">
    <source>
        <dbReference type="SAM" id="Coils"/>
    </source>
</evidence>
<dbReference type="SUPFAM" id="SSF52540">
    <property type="entry name" value="P-loop containing nucleoside triphosphate hydrolases"/>
    <property type="match status" value="1"/>
</dbReference>
<gene>
    <name evidence="10" type="ORF">SCALIN_C05_0181</name>
</gene>
<dbReference type="InterPro" id="IPR002078">
    <property type="entry name" value="Sigma_54_int"/>
</dbReference>
<organism evidence="10 11">
    <name type="scientific">Candidatus Scalindua japonica</name>
    <dbReference type="NCBI Taxonomy" id="1284222"/>
    <lineage>
        <taxon>Bacteria</taxon>
        <taxon>Pseudomonadati</taxon>
        <taxon>Planctomycetota</taxon>
        <taxon>Candidatus Brocadiia</taxon>
        <taxon>Candidatus Brocadiales</taxon>
        <taxon>Candidatus Scalinduaceae</taxon>
        <taxon>Candidatus Scalindua</taxon>
    </lineage>
</organism>
<dbReference type="InterPro" id="IPR035965">
    <property type="entry name" value="PAS-like_dom_sf"/>
</dbReference>
<dbReference type="CDD" id="cd00130">
    <property type="entry name" value="PAS"/>
    <property type="match status" value="2"/>
</dbReference>
<dbReference type="AlphaFoldDB" id="A0A286TW16"/>
<evidence type="ECO:0000256" key="5">
    <source>
        <dbReference type="ARBA" id="ARBA00023163"/>
    </source>
</evidence>
<proteinExistence type="predicted"/>
<dbReference type="InterPro" id="IPR001610">
    <property type="entry name" value="PAC"/>
</dbReference>
<dbReference type="InterPro" id="IPR025943">
    <property type="entry name" value="Sigma_54_int_dom_ATP-bd_2"/>
</dbReference>
<evidence type="ECO:0000313" key="10">
    <source>
        <dbReference type="EMBL" id="GAX60096.1"/>
    </source>
</evidence>
<feature type="coiled-coil region" evidence="6">
    <location>
        <begin position="33"/>
        <end position="67"/>
    </location>
</feature>
<dbReference type="PROSITE" id="PS50045">
    <property type="entry name" value="SIGMA54_INTERACT_4"/>
    <property type="match status" value="1"/>
</dbReference>
<keyword evidence="5" id="KW-0804">Transcription</keyword>
<dbReference type="GO" id="GO:0006355">
    <property type="term" value="P:regulation of DNA-templated transcription"/>
    <property type="evidence" value="ECO:0007669"/>
    <property type="project" value="InterPro"/>
</dbReference>
<dbReference type="PRINTS" id="PR01590">
    <property type="entry name" value="HTHFIS"/>
</dbReference>
<dbReference type="InterPro" id="IPR029016">
    <property type="entry name" value="GAF-like_dom_sf"/>
</dbReference>
<dbReference type="InterPro" id="IPR025662">
    <property type="entry name" value="Sigma_54_int_dom_ATP-bd_1"/>
</dbReference>
<dbReference type="InterPro" id="IPR000014">
    <property type="entry name" value="PAS"/>
</dbReference>
<dbReference type="InterPro" id="IPR000700">
    <property type="entry name" value="PAS-assoc_C"/>
</dbReference>
<dbReference type="PROSITE" id="PS50112">
    <property type="entry name" value="PAS"/>
    <property type="match status" value="1"/>
</dbReference>
<dbReference type="Pfam" id="PF00158">
    <property type="entry name" value="Sigma54_activat"/>
    <property type="match status" value="1"/>
</dbReference>
<dbReference type="InterPro" id="IPR058031">
    <property type="entry name" value="AAA_lid_NorR"/>
</dbReference>
<comment type="caution">
    <text evidence="10">The sequence shown here is derived from an EMBL/GenBank/DDBJ whole genome shotgun (WGS) entry which is preliminary data.</text>
</comment>
<dbReference type="RefSeq" id="WP_162532162.1">
    <property type="nucleotide sequence ID" value="NZ_BAOS01000005.1"/>
</dbReference>
<dbReference type="CDD" id="cd00009">
    <property type="entry name" value="AAA"/>
    <property type="match status" value="1"/>
</dbReference>
<dbReference type="SUPFAM" id="SSF55785">
    <property type="entry name" value="PYP-like sensor domain (PAS domain)"/>
    <property type="match status" value="2"/>
</dbReference>
<dbReference type="Gene3D" id="3.40.50.300">
    <property type="entry name" value="P-loop containing nucleotide triphosphate hydrolases"/>
    <property type="match status" value="1"/>
</dbReference>
<feature type="domain" description="PAS" evidence="8">
    <location>
        <begin position="64"/>
        <end position="134"/>
    </location>
</feature>
<evidence type="ECO:0000256" key="1">
    <source>
        <dbReference type="ARBA" id="ARBA00022741"/>
    </source>
</evidence>
<dbReference type="Gene3D" id="3.30.450.20">
    <property type="entry name" value="PAS domain"/>
    <property type="match status" value="2"/>
</dbReference>
<dbReference type="InterPro" id="IPR002197">
    <property type="entry name" value="HTH_Fis"/>
</dbReference>
<dbReference type="SMART" id="SM00086">
    <property type="entry name" value="PAC"/>
    <property type="match status" value="2"/>
</dbReference>
<evidence type="ECO:0000256" key="3">
    <source>
        <dbReference type="ARBA" id="ARBA00023015"/>
    </source>
</evidence>
<dbReference type="PANTHER" id="PTHR32071:SF113">
    <property type="entry name" value="ALGINATE BIOSYNTHESIS TRANSCRIPTIONAL REGULATORY PROTEIN ALGB"/>
    <property type="match status" value="1"/>
</dbReference>
<evidence type="ECO:0000259" key="8">
    <source>
        <dbReference type="PROSITE" id="PS50112"/>
    </source>
</evidence>
<evidence type="ECO:0000259" key="7">
    <source>
        <dbReference type="PROSITE" id="PS50045"/>
    </source>
</evidence>
<dbReference type="Pfam" id="PF13426">
    <property type="entry name" value="PAS_9"/>
    <property type="match status" value="2"/>
</dbReference>
<keyword evidence="2" id="KW-0067">ATP-binding</keyword>
<dbReference type="Pfam" id="PF13185">
    <property type="entry name" value="GAF_2"/>
    <property type="match status" value="1"/>
</dbReference>
<dbReference type="SUPFAM" id="SSF55781">
    <property type="entry name" value="GAF domain-like"/>
    <property type="match status" value="1"/>
</dbReference>
<evidence type="ECO:0000313" key="11">
    <source>
        <dbReference type="Proteomes" id="UP000218542"/>
    </source>
</evidence>
<dbReference type="Gene3D" id="3.30.450.40">
    <property type="match status" value="1"/>
</dbReference>
<dbReference type="NCBIfam" id="TIGR00229">
    <property type="entry name" value="sensory_box"/>
    <property type="match status" value="2"/>
</dbReference>
<keyword evidence="6" id="KW-0175">Coiled coil</keyword>
<dbReference type="SUPFAM" id="SSF46689">
    <property type="entry name" value="Homeodomain-like"/>
    <property type="match status" value="1"/>
</dbReference>
<evidence type="ECO:0000259" key="9">
    <source>
        <dbReference type="PROSITE" id="PS50113"/>
    </source>
</evidence>
<dbReference type="SMART" id="SM00091">
    <property type="entry name" value="PAS"/>
    <property type="match status" value="2"/>
</dbReference>